<dbReference type="RefSeq" id="WP_181777911.1">
    <property type="nucleotide sequence ID" value="NZ_QTTY01000005.1"/>
</dbReference>
<sequence length="58" mass="6912">MDQESVILKEISDYEFIEIVQNVAEHHLEDKYFDKDIKNQYGPSIEKSLLMFAWTKGF</sequence>
<name>A0A3D9VK63_BACMY</name>
<organism evidence="1 2">
    <name type="scientific">Bacillus mycoides</name>
    <dbReference type="NCBI Taxonomy" id="1405"/>
    <lineage>
        <taxon>Bacteria</taxon>
        <taxon>Bacillati</taxon>
        <taxon>Bacillota</taxon>
        <taxon>Bacilli</taxon>
        <taxon>Bacillales</taxon>
        <taxon>Bacillaceae</taxon>
        <taxon>Bacillus</taxon>
        <taxon>Bacillus cereus group</taxon>
    </lineage>
</organism>
<comment type="caution">
    <text evidence="1">The sequence shown here is derived from an EMBL/GenBank/DDBJ whole genome shotgun (WGS) entry which is preliminary data.</text>
</comment>
<reference evidence="1 2" key="1">
    <citation type="submission" date="2018-08" db="EMBL/GenBank/DDBJ databases">
        <title>Freshwater and sediment microbial communities from various areas in North America, analyzing microbe dynamics in response to fracking.</title>
        <authorList>
            <person name="Lamendella R."/>
        </authorList>
    </citation>
    <scope>NUCLEOTIDE SEQUENCE [LARGE SCALE GENOMIC DNA]</scope>
    <source>
        <strain evidence="1 2">DB-1</strain>
    </source>
</reference>
<accession>A0A3D9VK63</accession>
<evidence type="ECO:0000313" key="1">
    <source>
        <dbReference type="EMBL" id="REF39535.1"/>
    </source>
</evidence>
<dbReference type="Proteomes" id="UP000256530">
    <property type="component" value="Unassembled WGS sequence"/>
</dbReference>
<dbReference type="AlphaFoldDB" id="A0A3D9VK63"/>
<dbReference type="EMBL" id="QTTY01000005">
    <property type="protein sequence ID" value="REF39535.1"/>
    <property type="molecule type" value="Genomic_DNA"/>
</dbReference>
<gene>
    <name evidence="1" type="ORF">DET55_105148</name>
</gene>
<proteinExistence type="predicted"/>
<evidence type="ECO:0000313" key="2">
    <source>
        <dbReference type="Proteomes" id="UP000256530"/>
    </source>
</evidence>
<protein>
    <submittedName>
        <fullName evidence="1">Uncharacterized protein</fullName>
    </submittedName>
</protein>